<protein>
    <recommendedName>
        <fullName evidence="3">DUF2642 domain-containing protein</fullName>
    </recommendedName>
</protein>
<evidence type="ECO:0000313" key="1">
    <source>
        <dbReference type="EMBL" id="AJI23034.1"/>
    </source>
</evidence>
<name>A0A0B6AT60_PRIM2</name>
<organism evidence="1 2">
    <name type="scientific">Priestia megaterium (strain ATCC 14581 / DSM 32 / CCUG 1817 / JCM 2506 / NBRC 15308 / NCIMB 9376 / NCTC 10342 / NRRL B-14308 / VKM B-512 / Ford 19)</name>
    <name type="common">Bacillus megaterium</name>
    <dbReference type="NCBI Taxonomy" id="1348623"/>
    <lineage>
        <taxon>Bacteria</taxon>
        <taxon>Bacillati</taxon>
        <taxon>Bacillota</taxon>
        <taxon>Bacilli</taxon>
        <taxon>Bacillales</taxon>
        <taxon>Bacillaceae</taxon>
        <taxon>Priestia</taxon>
    </lineage>
</organism>
<sequence>MSMNHYINKIVELDISGKTTFVGRLIDLGLDIMVLYNGHDYLYIPLLHMHRLREVSEEDYTVLREIEENLIEESQRISYRNILQQAKGKFIEIYVTGGKSLHGYITSVLNDYLVFYSPVYKNVFVSLHHLKWLTPYSNELTPYSLSDKELPVRPASAPFVRNFEEQLKKYENQLVVLDLGDQSEKIGVLKEVSNNIVELITANGESMYWKLAHVKSVHLP</sequence>
<dbReference type="Proteomes" id="UP000031829">
    <property type="component" value="Chromosome"/>
</dbReference>
<dbReference type="AlphaFoldDB" id="A0A0B6AT60"/>
<evidence type="ECO:0000313" key="2">
    <source>
        <dbReference type="Proteomes" id="UP000031829"/>
    </source>
</evidence>
<proteinExistence type="predicted"/>
<dbReference type="EMBL" id="CP009920">
    <property type="protein sequence ID" value="AJI23034.1"/>
    <property type="molecule type" value="Genomic_DNA"/>
</dbReference>
<gene>
    <name evidence="1" type="ORF">BG04_3709</name>
</gene>
<accession>A0A0B6AT60</accession>
<dbReference type="HOGENOM" id="CLU_107460_0_0_9"/>
<dbReference type="KEGG" id="bmeg:BG04_3709"/>
<dbReference type="GeneID" id="93641761"/>
<evidence type="ECO:0008006" key="3">
    <source>
        <dbReference type="Google" id="ProtNLM"/>
    </source>
</evidence>
<dbReference type="RefSeq" id="WP_014460954.1">
    <property type="nucleotide sequence ID" value="NZ_BCVB01000002.1"/>
</dbReference>
<reference evidence="1 2" key="1">
    <citation type="journal article" date="2015" name="Genome Announc.">
        <title>Complete genome sequences for 35 biothreat assay-relevant bacillus species.</title>
        <authorList>
            <person name="Johnson S.L."/>
            <person name="Daligault H.E."/>
            <person name="Davenport K.W."/>
            <person name="Jaissle J."/>
            <person name="Frey K.G."/>
            <person name="Ladner J.T."/>
            <person name="Broomall S.M."/>
            <person name="Bishop-Lilly K.A."/>
            <person name="Bruce D.C."/>
            <person name="Gibbons H.S."/>
            <person name="Coyne S.R."/>
            <person name="Lo C.C."/>
            <person name="Meincke L."/>
            <person name="Munk A.C."/>
            <person name="Koroleva G.I."/>
            <person name="Rosenzweig C.N."/>
            <person name="Palacios G.F."/>
            <person name="Redden C.L."/>
            <person name="Minogue T.D."/>
            <person name="Chain P.S."/>
        </authorList>
    </citation>
    <scope>NUCLEOTIDE SEQUENCE [LARGE SCALE GENOMIC DNA]</scope>
    <source>
        <strain evidence="2">ATCC 14581 / DSM 32 / JCM 2506 / NBRC 15308 / NCIMB 9376 / NCTC 10342 / NRRL B-14308 / VKM B-512</strain>
    </source>
</reference>